<organism evidence="2 3">
    <name type="scientific">Amycolatopsis speibonae</name>
    <dbReference type="NCBI Taxonomy" id="1450224"/>
    <lineage>
        <taxon>Bacteria</taxon>
        <taxon>Bacillati</taxon>
        <taxon>Actinomycetota</taxon>
        <taxon>Actinomycetes</taxon>
        <taxon>Pseudonocardiales</taxon>
        <taxon>Pseudonocardiaceae</taxon>
        <taxon>Amycolatopsis</taxon>
    </lineage>
</organism>
<keyword evidence="1" id="KW-0812">Transmembrane</keyword>
<dbReference type="EMBL" id="JBHRWK010000076">
    <property type="protein sequence ID" value="MFC3454937.1"/>
    <property type="molecule type" value="Genomic_DNA"/>
</dbReference>
<evidence type="ECO:0000313" key="2">
    <source>
        <dbReference type="EMBL" id="MFC3454937.1"/>
    </source>
</evidence>
<keyword evidence="1" id="KW-0472">Membrane</keyword>
<gene>
    <name evidence="2" type="ORF">ACFOSH_36355</name>
</gene>
<dbReference type="RefSeq" id="WP_378244909.1">
    <property type="nucleotide sequence ID" value="NZ_JBHRWK010000076.1"/>
</dbReference>
<evidence type="ECO:0000256" key="1">
    <source>
        <dbReference type="SAM" id="Phobius"/>
    </source>
</evidence>
<accession>A0ABV7PAI7</accession>
<name>A0ABV7PAI7_9PSEU</name>
<proteinExistence type="predicted"/>
<sequence length="79" mass="8520">MNQAVRVEARFDPGLSRWLWLVKWLPAIPHYVVVGLLVLIAGFVLLFTGAVAMAASVALVAFAVSRASRGISTVVQGER</sequence>
<dbReference type="Proteomes" id="UP001595645">
    <property type="component" value="Unassembled WGS sequence"/>
</dbReference>
<feature type="transmembrane region" description="Helical" evidence="1">
    <location>
        <begin position="31"/>
        <end position="64"/>
    </location>
</feature>
<keyword evidence="1" id="KW-1133">Transmembrane helix</keyword>
<evidence type="ECO:0000313" key="3">
    <source>
        <dbReference type="Proteomes" id="UP001595645"/>
    </source>
</evidence>
<reference evidence="3" key="1">
    <citation type="journal article" date="2019" name="Int. J. Syst. Evol. Microbiol.">
        <title>The Global Catalogue of Microorganisms (GCM) 10K type strain sequencing project: providing services to taxonomists for standard genome sequencing and annotation.</title>
        <authorList>
            <consortium name="The Broad Institute Genomics Platform"/>
            <consortium name="The Broad Institute Genome Sequencing Center for Infectious Disease"/>
            <person name="Wu L."/>
            <person name="Ma J."/>
        </authorList>
    </citation>
    <scope>NUCLEOTIDE SEQUENCE [LARGE SCALE GENOMIC DNA]</scope>
    <source>
        <strain evidence="3">CGMCC 4.7676</strain>
    </source>
</reference>
<keyword evidence="3" id="KW-1185">Reference proteome</keyword>
<protein>
    <recommendedName>
        <fullName evidence="4">Sensor histidine kinase</fullName>
    </recommendedName>
</protein>
<evidence type="ECO:0008006" key="4">
    <source>
        <dbReference type="Google" id="ProtNLM"/>
    </source>
</evidence>
<comment type="caution">
    <text evidence="2">The sequence shown here is derived from an EMBL/GenBank/DDBJ whole genome shotgun (WGS) entry which is preliminary data.</text>
</comment>